<dbReference type="EMBL" id="CP118848">
    <property type="protein sequence ID" value="WHI60324.1"/>
    <property type="molecule type" value="Genomic_DNA"/>
</dbReference>
<reference evidence="2" key="1">
    <citation type="journal article" date="2023" name="Antibiotics">
        <title>Prevalence and Molecular Characterization of Methicillin-Resistant Staphylococci (MRS) and Mammaliicocci (MRM) in Dromedary Camels from Algeria: First Detection of SCCmec-mecC Hybrid in Methicillin-Resistant Mammaliicoccus lentus.</title>
        <authorList>
            <person name="Belhout C."/>
            <person name="Boyen F."/>
            <person name="Vereecke N."/>
            <person name="Theuns S."/>
            <person name="Taibi N."/>
            <person name="Stegger M."/>
            <person name="de la Fe-Rodriguez P.Y."/>
            <person name="Bouayad L."/>
            <person name="Elgroud R."/>
            <person name="Butaye P."/>
        </authorList>
    </citation>
    <scope>NUCLEOTIDE SEQUENCE</scope>
    <source>
        <strain evidence="2">7048</strain>
    </source>
</reference>
<dbReference type="Proteomes" id="UP001223261">
    <property type="component" value="Chromosome"/>
</dbReference>
<feature type="compositionally biased region" description="Polar residues" evidence="1">
    <location>
        <begin position="90"/>
        <end position="99"/>
    </location>
</feature>
<evidence type="ECO:0000256" key="1">
    <source>
        <dbReference type="SAM" id="MobiDB-lite"/>
    </source>
</evidence>
<accession>A0AAX3W550</accession>
<dbReference type="AlphaFoldDB" id="A0AAX3W550"/>
<evidence type="ECO:0000313" key="3">
    <source>
        <dbReference type="Proteomes" id="UP001223261"/>
    </source>
</evidence>
<protein>
    <submittedName>
        <fullName evidence="2">DUF5327 family protein</fullName>
    </submittedName>
</protein>
<name>A0AAX3W550_MAMLE</name>
<proteinExistence type="predicted"/>
<dbReference type="InterPro" id="IPR035218">
    <property type="entry name" value="DUF5327"/>
</dbReference>
<organism evidence="2 3">
    <name type="scientific">Mammaliicoccus lentus</name>
    <name type="common">Staphylococcus lentus</name>
    <dbReference type="NCBI Taxonomy" id="42858"/>
    <lineage>
        <taxon>Bacteria</taxon>
        <taxon>Bacillati</taxon>
        <taxon>Bacillota</taxon>
        <taxon>Bacilli</taxon>
        <taxon>Bacillales</taxon>
        <taxon>Staphylococcaceae</taxon>
        <taxon>Mammaliicoccus</taxon>
    </lineage>
</organism>
<gene>
    <name evidence="2" type="ORF">PYH69_01480</name>
</gene>
<dbReference type="Pfam" id="PF17261">
    <property type="entry name" value="DUF5327"/>
    <property type="match status" value="1"/>
</dbReference>
<sequence>MISRDQLISAIEDELVYADNATNNETFNKHMHAIHTLSGLIDAEEGNNQGIEVKQPYMKTSSTPVKKENPQISNEEIRKMGGKVPDKSTVKQNENTLTTDDGIGNGDSIFDF</sequence>
<evidence type="ECO:0000313" key="2">
    <source>
        <dbReference type="EMBL" id="WHI60324.1"/>
    </source>
</evidence>
<feature type="region of interest" description="Disordered" evidence="1">
    <location>
        <begin position="82"/>
        <end position="112"/>
    </location>
</feature>
<dbReference type="RefSeq" id="WP_282862489.1">
    <property type="nucleotide sequence ID" value="NZ_CP118848.1"/>
</dbReference>